<dbReference type="GO" id="GO:0005524">
    <property type="term" value="F:ATP binding"/>
    <property type="evidence" value="ECO:0007669"/>
    <property type="project" value="UniProtKB-KW"/>
</dbReference>
<dbReference type="GO" id="GO:0015833">
    <property type="term" value="P:peptide transport"/>
    <property type="evidence" value="ECO:0007669"/>
    <property type="project" value="InterPro"/>
</dbReference>
<keyword evidence="5 7" id="KW-0067">ATP-binding</keyword>
<dbReference type="InterPro" id="IPR050319">
    <property type="entry name" value="ABC_transp_ATP-bind"/>
</dbReference>
<keyword evidence="4" id="KW-0547">Nucleotide-binding</keyword>
<dbReference type="PROSITE" id="PS50893">
    <property type="entry name" value="ABC_TRANSPORTER_2"/>
    <property type="match status" value="1"/>
</dbReference>
<keyword evidence="3" id="KW-0813">Transport</keyword>
<gene>
    <name evidence="7" type="ORF">D6850_11220</name>
</gene>
<dbReference type="SUPFAM" id="SSF52540">
    <property type="entry name" value="P-loop containing nucleoside triphosphate hydrolases"/>
    <property type="match status" value="1"/>
</dbReference>
<reference evidence="7 8" key="1">
    <citation type="submission" date="2018-09" db="EMBL/GenBank/DDBJ databases">
        <title>Roseovarius spongiae sp. nov., isolated from a marine sponge.</title>
        <authorList>
            <person name="Zhuang L."/>
            <person name="Luo L."/>
        </authorList>
    </citation>
    <scope>NUCLEOTIDE SEQUENCE [LARGE SCALE GENOMIC DNA]</scope>
    <source>
        <strain evidence="7 8">HN-E21</strain>
    </source>
</reference>
<dbReference type="InterPro" id="IPR003439">
    <property type="entry name" value="ABC_transporter-like_ATP-bd"/>
</dbReference>
<dbReference type="InterPro" id="IPR003593">
    <property type="entry name" value="AAA+_ATPase"/>
</dbReference>
<dbReference type="SMART" id="SM00382">
    <property type="entry name" value="AAA"/>
    <property type="match status" value="1"/>
</dbReference>
<keyword evidence="8" id="KW-1185">Reference proteome</keyword>
<evidence type="ECO:0000259" key="6">
    <source>
        <dbReference type="PROSITE" id="PS50893"/>
    </source>
</evidence>
<dbReference type="GO" id="GO:0005886">
    <property type="term" value="C:plasma membrane"/>
    <property type="evidence" value="ECO:0007669"/>
    <property type="project" value="UniProtKB-SubCell"/>
</dbReference>
<dbReference type="Proteomes" id="UP000281128">
    <property type="component" value="Unassembled WGS sequence"/>
</dbReference>
<feature type="domain" description="ABC transporter" evidence="6">
    <location>
        <begin position="8"/>
        <end position="253"/>
    </location>
</feature>
<dbReference type="NCBIfam" id="TIGR01727">
    <property type="entry name" value="oligo_HPY"/>
    <property type="match status" value="1"/>
</dbReference>
<accession>A0A3A8AUM3</accession>
<comment type="subcellular location">
    <subcellularLocation>
        <location evidence="1">Cell inner membrane</location>
        <topology evidence="1">Peripheral membrane protein</topology>
    </subcellularLocation>
</comment>
<evidence type="ECO:0000256" key="5">
    <source>
        <dbReference type="ARBA" id="ARBA00022840"/>
    </source>
</evidence>
<evidence type="ECO:0000313" key="7">
    <source>
        <dbReference type="EMBL" id="RKF15379.1"/>
    </source>
</evidence>
<evidence type="ECO:0000313" key="8">
    <source>
        <dbReference type="Proteomes" id="UP000281128"/>
    </source>
</evidence>
<dbReference type="RefSeq" id="WP_121166781.1">
    <property type="nucleotide sequence ID" value="NZ_RAPE01000002.1"/>
</dbReference>
<protein>
    <submittedName>
        <fullName evidence="7">ATP-binding cassette domain-containing protein</fullName>
    </submittedName>
</protein>
<evidence type="ECO:0000256" key="4">
    <source>
        <dbReference type="ARBA" id="ARBA00022741"/>
    </source>
</evidence>
<name>A0A3A8AUM3_9RHOB</name>
<dbReference type="GO" id="GO:0055085">
    <property type="term" value="P:transmembrane transport"/>
    <property type="evidence" value="ECO:0007669"/>
    <property type="project" value="UniProtKB-ARBA"/>
</dbReference>
<dbReference type="PANTHER" id="PTHR43776">
    <property type="entry name" value="TRANSPORT ATP-BINDING PROTEIN"/>
    <property type="match status" value="1"/>
</dbReference>
<dbReference type="EMBL" id="RAPE01000002">
    <property type="protein sequence ID" value="RKF15379.1"/>
    <property type="molecule type" value="Genomic_DNA"/>
</dbReference>
<dbReference type="PROSITE" id="PS00211">
    <property type="entry name" value="ABC_TRANSPORTER_1"/>
    <property type="match status" value="1"/>
</dbReference>
<comment type="caution">
    <text evidence="7">The sequence shown here is derived from an EMBL/GenBank/DDBJ whole genome shotgun (WGS) entry which is preliminary data.</text>
</comment>
<proteinExistence type="inferred from homology"/>
<evidence type="ECO:0000256" key="1">
    <source>
        <dbReference type="ARBA" id="ARBA00004417"/>
    </source>
</evidence>
<dbReference type="OrthoDB" id="9802264at2"/>
<dbReference type="Gene3D" id="3.40.50.300">
    <property type="entry name" value="P-loop containing nucleotide triphosphate hydrolases"/>
    <property type="match status" value="1"/>
</dbReference>
<dbReference type="InterPro" id="IPR013563">
    <property type="entry name" value="Oligopep_ABC_C"/>
</dbReference>
<evidence type="ECO:0000256" key="3">
    <source>
        <dbReference type="ARBA" id="ARBA00022448"/>
    </source>
</evidence>
<sequence length="329" mass="35428">MLLTVDGLKVIYPVKRGWPIPKTRLLKAVDGVSFTIGAGEALGIVGESGCGKSTVARAILRLVTPDAGSVVFAGTDITFMPLKRLRRLRPKLQMIFQDPAASLSPRMRIGDALAEAIRVHDIAQGAGIDELVGSALTEVGLSPEVADRYPHEFSGGQKQRIGIARALVFSPELIVADEPVSALDVSVQAQILNLMARLKAERGIAFAFISHDLGVVRHFCERTAVMYLGQIIESGATREIFDAPGHPYTRLLRSVSPVPDPEIVSASAVAEGEPPSPLDPPSGCRFNPRCPFATEMCRSTEPELRPVNGRHIACHHAETLPPTGDNRVR</sequence>
<dbReference type="Pfam" id="PF00005">
    <property type="entry name" value="ABC_tran"/>
    <property type="match status" value="1"/>
</dbReference>
<dbReference type="CDD" id="cd03257">
    <property type="entry name" value="ABC_NikE_OppD_transporters"/>
    <property type="match status" value="1"/>
</dbReference>
<dbReference type="InterPro" id="IPR027417">
    <property type="entry name" value="P-loop_NTPase"/>
</dbReference>
<dbReference type="FunFam" id="3.40.50.300:FF:000016">
    <property type="entry name" value="Oligopeptide ABC transporter ATP-binding component"/>
    <property type="match status" value="1"/>
</dbReference>
<dbReference type="GO" id="GO:0016887">
    <property type="term" value="F:ATP hydrolysis activity"/>
    <property type="evidence" value="ECO:0007669"/>
    <property type="project" value="InterPro"/>
</dbReference>
<dbReference type="AlphaFoldDB" id="A0A3A8AUM3"/>
<comment type="similarity">
    <text evidence="2">Belongs to the ABC transporter superfamily.</text>
</comment>
<dbReference type="InterPro" id="IPR017871">
    <property type="entry name" value="ABC_transporter-like_CS"/>
</dbReference>
<evidence type="ECO:0000256" key="2">
    <source>
        <dbReference type="ARBA" id="ARBA00005417"/>
    </source>
</evidence>
<dbReference type="PANTHER" id="PTHR43776:SF7">
    <property type="entry name" value="D,D-DIPEPTIDE TRANSPORT ATP-BINDING PROTEIN DDPF-RELATED"/>
    <property type="match status" value="1"/>
</dbReference>
<organism evidence="7 8">
    <name type="scientific">Roseovarius spongiae</name>
    <dbReference type="NCBI Taxonomy" id="2320272"/>
    <lineage>
        <taxon>Bacteria</taxon>
        <taxon>Pseudomonadati</taxon>
        <taxon>Pseudomonadota</taxon>
        <taxon>Alphaproteobacteria</taxon>
        <taxon>Rhodobacterales</taxon>
        <taxon>Roseobacteraceae</taxon>
        <taxon>Roseovarius</taxon>
    </lineage>
</organism>
<dbReference type="Pfam" id="PF08352">
    <property type="entry name" value="oligo_HPY"/>
    <property type="match status" value="1"/>
</dbReference>